<keyword evidence="3" id="KW-1185">Reference proteome</keyword>
<evidence type="ECO:0000313" key="2">
    <source>
        <dbReference type="EMBL" id="TDQ12052.1"/>
    </source>
</evidence>
<accession>A0A4R6T0T5</accession>
<dbReference type="PROSITE" id="PS50846">
    <property type="entry name" value="HMA_2"/>
    <property type="match status" value="1"/>
</dbReference>
<dbReference type="OrthoDB" id="677920at2"/>
<name>A0A4R6T0T5_9SPHI</name>
<dbReference type="Proteomes" id="UP000295620">
    <property type="component" value="Unassembled WGS sequence"/>
</dbReference>
<sequence length="70" mass="7752">MPTLKFKTNIKCGSCIAAVTPFLNELTQIESWKVDTETPDKVLSIDAEEALNPKEVINALDRAGYQAEKI</sequence>
<protein>
    <submittedName>
        <fullName evidence="2">Copper chaperone CopZ</fullName>
    </submittedName>
</protein>
<dbReference type="RefSeq" id="WP_133575074.1">
    <property type="nucleotide sequence ID" value="NZ_SNYC01000003.1"/>
</dbReference>
<feature type="domain" description="HMA" evidence="1">
    <location>
        <begin position="1"/>
        <end position="68"/>
    </location>
</feature>
<dbReference type="CDD" id="cd00371">
    <property type="entry name" value="HMA"/>
    <property type="match status" value="1"/>
</dbReference>
<dbReference type="Pfam" id="PF00403">
    <property type="entry name" value="HMA"/>
    <property type="match status" value="1"/>
</dbReference>
<dbReference type="InterPro" id="IPR036163">
    <property type="entry name" value="HMA_dom_sf"/>
</dbReference>
<dbReference type="Gene3D" id="3.30.70.100">
    <property type="match status" value="1"/>
</dbReference>
<proteinExistence type="predicted"/>
<organism evidence="2 3">
    <name type="scientific">Pedobacter metabolipauper</name>
    <dbReference type="NCBI Taxonomy" id="425513"/>
    <lineage>
        <taxon>Bacteria</taxon>
        <taxon>Pseudomonadati</taxon>
        <taxon>Bacteroidota</taxon>
        <taxon>Sphingobacteriia</taxon>
        <taxon>Sphingobacteriales</taxon>
        <taxon>Sphingobacteriaceae</taxon>
        <taxon>Pedobacter</taxon>
    </lineage>
</organism>
<evidence type="ECO:0000313" key="3">
    <source>
        <dbReference type="Proteomes" id="UP000295620"/>
    </source>
</evidence>
<dbReference type="GO" id="GO:0046872">
    <property type="term" value="F:metal ion binding"/>
    <property type="evidence" value="ECO:0007669"/>
    <property type="project" value="InterPro"/>
</dbReference>
<dbReference type="SUPFAM" id="SSF55008">
    <property type="entry name" value="HMA, heavy metal-associated domain"/>
    <property type="match status" value="1"/>
</dbReference>
<evidence type="ECO:0000259" key="1">
    <source>
        <dbReference type="PROSITE" id="PS50846"/>
    </source>
</evidence>
<comment type="caution">
    <text evidence="2">The sequence shown here is derived from an EMBL/GenBank/DDBJ whole genome shotgun (WGS) entry which is preliminary data.</text>
</comment>
<reference evidence="2 3" key="1">
    <citation type="submission" date="2019-03" db="EMBL/GenBank/DDBJ databases">
        <title>Genomic Encyclopedia of Archaeal and Bacterial Type Strains, Phase II (KMG-II): from individual species to whole genera.</title>
        <authorList>
            <person name="Goeker M."/>
        </authorList>
    </citation>
    <scope>NUCLEOTIDE SEQUENCE [LARGE SCALE GENOMIC DNA]</scope>
    <source>
        <strain evidence="2 3">DSM 19035</strain>
    </source>
</reference>
<dbReference type="InterPro" id="IPR006121">
    <property type="entry name" value="HMA_dom"/>
</dbReference>
<dbReference type="EMBL" id="SNYC01000003">
    <property type="protein sequence ID" value="TDQ12052.1"/>
    <property type="molecule type" value="Genomic_DNA"/>
</dbReference>
<dbReference type="AlphaFoldDB" id="A0A4R6T0T5"/>
<gene>
    <name evidence="2" type="ORF">ATK78_1183</name>
</gene>